<dbReference type="Pfam" id="PF09861">
    <property type="entry name" value="Lar_N"/>
    <property type="match status" value="1"/>
</dbReference>
<dbReference type="Pfam" id="PF21113">
    <property type="entry name" value="LarA_C"/>
    <property type="match status" value="1"/>
</dbReference>
<dbReference type="GO" id="GO:0050043">
    <property type="term" value="F:lactate racemase activity"/>
    <property type="evidence" value="ECO:0007669"/>
    <property type="project" value="InterPro"/>
</dbReference>
<organism evidence="3 4">
    <name type="scientific">Desulfovibrio desulfuricans</name>
    <dbReference type="NCBI Taxonomy" id="876"/>
    <lineage>
        <taxon>Bacteria</taxon>
        <taxon>Pseudomonadati</taxon>
        <taxon>Thermodesulfobacteriota</taxon>
        <taxon>Desulfovibrionia</taxon>
        <taxon>Desulfovibrionales</taxon>
        <taxon>Desulfovibrionaceae</taxon>
        <taxon>Desulfovibrio</taxon>
    </lineage>
</organism>
<proteinExistence type="predicted"/>
<dbReference type="Proteomes" id="UP000182680">
    <property type="component" value="Unassembled WGS sequence"/>
</dbReference>
<dbReference type="Gene3D" id="3.90.226.30">
    <property type="match status" value="1"/>
</dbReference>
<reference evidence="4" key="1">
    <citation type="submission" date="2016-11" db="EMBL/GenBank/DDBJ databases">
        <authorList>
            <person name="Jaros S."/>
            <person name="Januszkiewicz K."/>
            <person name="Wedrychowicz H."/>
        </authorList>
    </citation>
    <scope>NUCLEOTIDE SEQUENCE [LARGE SCALE GENOMIC DNA]</scope>
    <source>
        <strain evidence="4">DSM 7057</strain>
    </source>
</reference>
<dbReference type="InterPro" id="IPR047926">
    <property type="entry name" value="Ni_dep_LarA"/>
</dbReference>
<name>A0AA94HSW4_DESDE</name>
<comment type="caution">
    <text evidence="3">The sequence shown here is derived from an EMBL/GenBank/DDBJ whole genome shotgun (WGS) entry which is preliminary data.</text>
</comment>
<dbReference type="PANTHER" id="PTHR33171:SF17">
    <property type="entry name" value="LARA-LIKE N-TERMINAL DOMAIN-CONTAINING PROTEIN"/>
    <property type="match status" value="1"/>
</dbReference>
<feature type="domain" description="LarA-like N-terminal" evidence="1">
    <location>
        <begin position="16"/>
        <end position="211"/>
    </location>
</feature>
<dbReference type="EMBL" id="FPIW01000024">
    <property type="protein sequence ID" value="SFW49207.1"/>
    <property type="molecule type" value="Genomic_DNA"/>
</dbReference>
<dbReference type="NCBIfam" id="NF033504">
    <property type="entry name" value="Ni_dep_LarA"/>
    <property type="match status" value="1"/>
</dbReference>
<dbReference type="AlphaFoldDB" id="A0AA94HSW4"/>
<dbReference type="Gene3D" id="3.40.50.11440">
    <property type="match status" value="1"/>
</dbReference>
<evidence type="ECO:0000313" key="3">
    <source>
        <dbReference type="EMBL" id="SFW49207.1"/>
    </source>
</evidence>
<accession>A0AA94HSW4</accession>
<dbReference type="PANTHER" id="PTHR33171">
    <property type="entry name" value="LAR_N DOMAIN-CONTAINING PROTEIN"/>
    <property type="match status" value="1"/>
</dbReference>
<dbReference type="InterPro" id="IPR048520">
    <property type="entry name" value="LarA_C"/>
</dbReference>
<evidence type="ECO:0000313" key="4">
    <source>
        <dbReference type="Proteomes" id="UP000182680"/>
    </source>
</evidence>
<dbReference type="InterPro" id="IPR048068">
    <property type="entry name" value="LarA-like"/>
</dbReference>
<feature type="domain" description="Lactate racemase C-terminal" evidence="2">
    <location>
        <begin position="281"/>
        <end position="384"/>
    </location>
</feature>
<gene>
    <name evidence="3" type="ORF">SAMN02910291_01528</name>
</gene>
<dbReference type="InterPro" id="IPR043166">
    <property type="entry name" value="LarA-like_C"/>
</dbReference>
<dbReference type="InterPro" id="IPR018657">
    <property type="entry name" value="LarA-like_N"/>
</dbReference>
<evidence type="ECO:0000259" key="2">
    <source>
        <dbReference type="Pfam" id="PF21113"/>
    </source>
</evidence>
<evidence type="ECO:0000259" key="1">
    <source>
        <dbReference type="Pfam" id="PF09861"/>
    </source>
</evidence>
<sequence>MPDGSGGMLMLYTIKYGEGSLRVALPDTLSVDVFTPRQAPPLADPLAVFAGALDKPEGCPRLEEMAVPESIAIALPDETRPFPIKLLLPVLLKKIFNVFPQIDHGNIRIVVGGGLHEPPDAAQLRRILPSELHGCAVVSHDAKNSPVRRMGVTSRGTPVEINAAYADADLKIVMGMVDAHQFAGFTGGAKGVVVGCASAAMIAKNHSMLQASGAHAGNIEGNPVREDLNEAGEIAGVTLAVNVALTPEKQIAALFVGNPPRIMRSAALATRRLYGLRLESSYDIVIASCGGAPKDICLYQAQKALDPARRIVAPAGKILLAAECSQGIGDDRYENYVSCFANHETLLRDFARQEFKMGAHKAFLFSRVAASHELVLHTALSDTDVARCLLQKGDAQATLDRWVEKNPAAKVAILTHANSMFFL</sequence>
<protein>
    <submittedName>
        <fullName evidence="3">Nickel-dependent lactate racemase</fullName>
    </submittedName>
</protein>